<dbReference type="Proteomes" id="UP000004994">
    <property type="component" value="Chromosome 4"/>
</dbReference>
<evidence type="ECO:0000313" key="2">
    <source>
        <dbReference type="EnsemblPlants" id="Solyc04g063320.1.1.1"/>
    </source>
</evidence>
<feature type="chain" id="PRO_5018627218" evidence="1">
    <location>
        <begin position="19"/>
        <end position="64"/>
    </location>
</feature>
<keyword evidence="1" id="KW-0732">Signal</keyword>
<evidence type="ECO:0000256" key="1">
    <source>
        <dbReference type="SAM" id="SignalP"/>
    </source>
</evidence>
<sequence length="64" mass="7401">MATMPWQLIVLFVQLAKWQLRNKSRGKNSYQCSSLQHNVAKSGVLNVEIVKHKSLLKLLDLTFF</sequence>
<accession>A0A3Q7G5P8</accession>
<dbReference type="EnsemblPlants" id="Solyc04g063320.1.1">
    <property type="protein sequence ID" value="Solyc04g063320.1.1.1"/>
    <property type="gene ID" value="Solyc04g063320.1"/>
</dbReference>
<organism evidence="2">
    <name type="scientific">Solanum lycopersicum</name>
    <name type="common">Tomato</name>
    <name type="synonym">Lycopersicon esculentum</name>
    <dbReference type="NCBI Taxonomy" id="4081"/>
    <lineage>
        <taxon>Eukaryota</taxon>
        <taxon>Viridiplantae</taxon>
        <taxon>Streptophyta</taxon>
        <taxon>Embryophyta</taxon>
        <taxon>Tracheophyta</taxon>
        <taxon>Spermatophyta</taxon>
        <taxon>Magnoliopsida</taxon>
        <taxon>eudicotyledons</taxon>
        <taxon>Gunneridae</taxon>
        <taxon>Pentapetalae</taxon>
        <taxon>asterids</taxon>
        <taxon>lamiids</taxon>
        <taxon>Solanales</taxon>
        <taxon>Solanaceae</taxon>
        <taxon>Solanoideae</taxon>
        <taxon>Solaneae</taxon>
        <taxon>Solanum</taxon>
        <taxon>Solanum subgen. Lycopersicon</taxon>
    </lineage>
</organism>
<dbReference type="PaxDb" id="4081-Solyc04g063320.1.1"/>
<keyword evidence="3" id="KW-1185">Reference proteome</keyword>
<proteinExistence type="predicted"/>
<evidence type="ECO:0000313" key="3">
    <source>
        <dbReference type="Proteomes" id="UP000004994"/>
    </source>
</evidence>
<dbReference type="AlphaFoldDB" id="A0A3Q7G5P8"/>
<reference evidence="2" key="2">
    <citation type="submission" date="2019-01" db="UniProtKB">
        <authorList>
            <consortium name="EnsemblPlants"/>
        </authorList>
    </citation>
    <scope>IDENTIFICATION</scope>
    <source>
        <strain evidence="2">cv. Heinz 1706</strain>
    </source>
</reference>
<feature type="signal peptide" evidence="1">
    <location>
        <begin position="1"/>
        <end position="18"/>
    </location>
</feature>
<name>A0A3Q7G5P8_SOLLC</name>
<dbReference type="InParanoid" id="A0A3Q7G5P8"/>
<reference evidence="2" key="1">
    <citation type="journal article" date="2012" name="Nature">
        <title>The tomato genome sequence provides insights into fleshy fruit evolution.</title>
        <authorList>
            <consortium name="Tomato Genome Consortium"/>
        </authorList>
    </citation>
    <scope>NUCLEOTIDE SEQUENCE [LARGE SCALE GENOMIC DNA]</scope>
    <source>
        <strain evidence="2">cv. Heinz 1706</strain>
    </source>
</reference>
<dbReference type="Gramene" id="Solyc04g063320.1.1">
    <property type="protein sequence ID" value="Solyc04g063320.1.1.1"/>
    <property type="gene ID" value="Solyc04g063320.1"/>
</dbReference>
<protein>
    <submittedName>
        <fullName evidence="2">Uncharacterized protein</fullName>
    </submittedName>
</protein>